<reference evidence="1 2" key="1">
    <citation type="journal article" date="2024" name="Ann. Entomol. Soc. Am.">
        <title>Genomic analyses of the southern and eastern yellowjacket wasps (Hymenoptera: Vespidae) reveal evolutionary signatures of social life.</title>
        <authorList>
            <person name="Catto M.A."/>
            <person name="Caine P.B."/>
            <person name="Orr S.E."/>
            <person name="Hunt B.G."/>
            <person name="Goodisman M.A.D."/>
        </authorList>
    </citation>
    <scope>NUCLEOTIDE SEQUENCE [LARGE SCALE GENOMIC DNA]</scope>
    <source>
        <strain evidence="1">232</strain>
        <tissue evidence="1">Head and thorax</tissue>
    </source>
</reference>
<accession>A0ABD2AGK1</accession>
<protein>
    <submittedName>
        <fullName evidence="1">Uncharacterized protein</fullName>
    </submittedName>
</protein>
<evidence type="ECO:0000313" key="2">
    <source>
        <dbReference type="Proteomes" id="UP001607303"/>
    </source>
</evidence>
<dbReference type="Proteomes" id="UP001607303">
    <property type="component" value="Unassembled WGS sequence"/>
</dbReference>
<organism evidence="1 2">
    <name type="scientific">Vespula maculifrons</name>
    <name type="common">Eastern yellow jacket</name>
    <name type="synonym">Wasp</name>
    <dbReference type="NCBI Taxonomy" id="7453"/>
    <lineage>
        <taxon>Eukaryota</taxon>
        <taxon>Metazoa</taxon>
        <taxon>Ecdysozoa</taxon>
        <taxon>Arthropoda</taxon>
        <taxon>Hexapoda</taxon>
        <taxon>Insecta</taxon>
        <taxon>Pterygota</taxon>
        <taxon>Neoptera</taxon>
        <taxon>Endopterygota</taxon>
        <taxon>Hymenoptera</taxon>
        <taxon>Apocrita</taxon>
        <taxon>Aculeata</taxon>
        <taxon>Vespoidea</taxon>
        <taxon>Vespidae</taxon>
        <taxon>Vespinae</taxon>
        <taxon>Vespula</taxon>
    </lineage>
</organism>
<keyword evidence="2" id="KW-1185">Reference proteome</keyword>
<comment type="caution">
    <text evidence="1">The sequence shown here is derived from an EMBL/GenBank/DDBJ whole genome shotgun (WGS) entry which is preliminary data.</text>
</comment>
<proteinExistence type="predicted"/>
<evidence type="ECO:0000313" key="1">
    <source>
        <dbReference type="EMBL" id="KAL2719729.1"/>
    </source>
</evidence>
<dbReference type="AlphaFoldDB" id="A0ABD2AGK1"/>
<dbReference type="EMBL" id="JAYRBN010000119">
    <property type="protein sequence ID" value="KAL2719729.1"/>
    <property type="molecule type" value="Genomic_DNA"/>
</dbReference>
<gene>
    <name evidence="1" type="ORF">V1477_021223</name>
</gene>
<name>A0ABD2AGK1_VESMC</name>
<sequence>MVGILISQVFMKCRVSSLESIRFLCNSSQLLELLSPSFRLLKLMIDINKLDDVSLNEIKIKILE</sequence>